<dbReference type="AlphaFoldDB" id="A0A8J5RGN0"/>
<reference evidence="1" key="1">
    <citation type="journal article" date="2021" name="bioRxiv">
        <title>Whole Genome Assembly and Annotation of Northern Wild Rice, Zizania palustris L., Supports a Whole Genome Duplication in the Zizania Genus.</title>
        <authorList>
            <person name="Haas M."/>
            <person name="Kono T."/>
            <person name="Macchietto M."/>
            <person name="Millas R."/>
            <person name="McGilp L."/>
            <person name="Shao M."/>
            <person name="Duquette J."/>
            <person name="Hirsch C.N."/>
            <person name="Kimball J."/>
        </authorList>
    </citation>
    <scope>NUCLEOTIDE SEQUENCE</scope>
    <source>
        <tissue evidence="1">Fresh leaf tissue</tissue>
    </source>
</reference>
<dbReference type="Proteomes" id="UP000729402">
    <property type="component" value="Unassembled WGS sequence"/>
</dbReference>
<evidence type="ECO:0000313" key="1">
    <source>
        <dbReference type="EMBL" id="KAG8059120.1"/>
    </source>
</evidence>
<name>A0A8J5RGN0_ZIZPA</name>
<sequence length="57" mass="6300">MKEAPKGESAGDGRTVDDLRVHKLDPCAPRLYVLENGKPCRWLAARPATWFTICGAM</sequence>
<accession>A0A8J5RGN0</accession>
<keyword evidence="2" id="KW-1185">Reference proteome</keyword>
<evidence type="ECO:0000313" key="2">
    <source>
        <dbReference type="Proteomes" id="UP000729402"/>
    </source>
</evidence>
<comment type="caution">
    <text evidence="1">The sequence shown here is derived from an EMBL/GenBank/DDBJ whole genome shotgun (WGS) entry which is preliminary data.</text>
</comment>
<reference evidence="1" key="2">
    <citation type="submission" date="2021-02" db="EMBL/GenBank/DDBJ databases">
        <authorList>
            <person name="Kimball J.A."/>
            <person name="Haas M.W."/>
            <person name="Macchietto M."/>
            <person name="Kono T."/>
            <person name="Duquette J."/>
            <person name="Shao M."/>
        </authorList>
    </citation>
    <scope>NUCLEOTIDE SEQUENCE</scope>
    <source>
        <tissue evidence="1">Fresh leaf tissue</tissue>
    </source>
</reference>
<proteinExistence type="predicted"/>
<organism evidence="1 2">
    <name type="scientific">Zizania palustris</name>
    <name type="common">Northern wild rice</name>
    <dbReference type="NCBI Taxonomy" id="103762"/>
    <lineage>
        <taxon>Eukaryota</taxon>
        <taxon>Viridiplantae</taxon>
        <taxon>Streptophyta</taxon>
        <taxon>Embryophyta</taxon>
        <taxon>Tracheophyta</taxon>
        <taxon>Spermatophyta</taxon>
        <taxon>Magnoliopsida</taxon>
        <taxon>Liliopsida</taxon>
        <taxon>Poales</taxon>
        <taxon>Poaceae</taxon>
        <taxon>BOP clade</taxon>
        <taxon>Oryzoideae</taxon>
        <taxon>Oryzeae</taxon>
        <taxon>Zizaniinae</taxon>
        <taxon>Zizania</taxon>
    </lineage>
</organism>
<dbReference type="EMBL" id="JAAALK010000287">
    <property type="protein sequence ID" value="KAG8059120.1"/>
    <property type="molecule type" value="Genomic_DNA"/>
</dbReference>
<protein>
    <submittedName>
        <fullName evidence="1">Uncharacterized protein</fullName>
    </submittedName>
</protein>
<gene>
    <name evidence="1" type="ORF">GUJ93_ZPchr0002g25639</name>
</gene>